<dbReference type="KEGG" id="scs:Sta7437_3161"/>
<name>K9XTU0_STAC7</name>
<dbReference type="AlphaFoldDB" id="K9XTU0"/>
<evidence type="ECO:0000313" key="1">
    <source>
        <dbReference type="EMBL" id="AFZ35968.1"/>
    </source>
</evidence>
<reference evidence="1" key="1">
    <citation type="submission" date="2012-06" db="EMBL/GenBank/DDBJ databases">
        <title>Finished chromosome of genome of Stanieria cyanosphaera PCC 7437.</title>
        <authorList>
            <consortium name="US DOE Joint Genome Institute"/>
            <person name="Gugger M."/>
            <person name="Coursin T."/>
            <person name="Rippka R."/>
            <person name="Tandeau De Marsac N."/>
            <person name="Huntemann M."/>
            <person name="Wei C.-L."/>
            <person name="Han J."/>
            <person name="Detter J.C."/>
            <person name="Han C."/>
            <person name="Tapia R."/>
            <person name="Davenport K."/>
            <person name="Daligault H."/>
            <person name="Erkkila T."/>
            <person name="Gu W."/>
            <person name="Munk A.C.C."/>
            <person name="Teshima H."/>
            <person name="Xu Y."/>
            <person name="Chain P."/>
            <person name="Chen A."/>
            <person name="Krypides N."/>
            <person name="Mavromatis K."/>
            <person name="Markowitz V."/>
            <person name="Szeto E."/>
            <person name="Ivanova N."/>
            <person name="Mikhailova N."/>
            <person name="Ovchinnikova G."/>
            <person name="Pagani I."/>
            <person name="Pati A."/>
            <person name="Goodwin L."/>
            <person name="Peters L."/>
            <person name="Pitluck S."/>
            <person name="Woyke T."/>
            <person name="Kerfeld C."/>
        </authorList>
    </citation>
    <scope>NUCLEOTIDE SEQUENCE</scope>
    <source>
        <strain evidence="1">PCC 7437</strain>
    </source>
</reference>
<dbReference type="RefSeq" id="WP_015193636.1">
    <property type="nucleotide sequence ID" value="NC_019748.1"/>
</dbReference>
<keyword evidence="3" id="KW-1185">Reference proteome</keyword>
<accession>K9XTU0</accession>
<proteinExistence type="predicted"/>
<dbReference type="EMBL" id="CP003653">
    <property type="protein sequence ID" value="AFZ36670.1"/>
    <property type="molecule type" value="Genomic_DNA"/>
</dbReference>
<dbReference type="EMBL" id="CP003653">
    <property type="protein sequence ID" value="AFZ35968.1"/>
    <property type="molecule type" value="Genomic_DNA"/>
</dbReference>
<dbReference type="Proteomes" id="UP000010473">
    <property type="component" value="Chromosome"/>
</dbReference>
<gene>
    <name evidence="1" type="ordered locus">Sta7437_2431</name>
    <name evidence="2" type="ordered locus">Sta7437_3161</name>
</gene>
<dbReference type="HOGENOM" id="CLU_2958536_0_0_3"/>
<reference evidence="3" key="2">
    <citation type="journal article" date="2013" name="Proc. Natl. Acad. Sci. U.S.A.">
        <title>Improving the coverage of the cyanobacterial phylum using diversity-driven genome sequencing.</title>
        <authorList>
            <person name="Shih P.M."/>
            <person name="Wu D."/>
            <person name="Latifi A."/>
            <person name="Axen S.D."/>
            <person name="Fewer D.P."/>
            <person name="Talla E."/>
            <person name="Calteau A."/>
            <person name="Cai F."/>
            <person name="Tandeau de Marsac N."/>
            <person name="Rippka R."/>
            <person name="Herdman M."/>
            <person name="Sivonen K."/>
            <person name="Coursin T."/>
            <person name="Laurent T."/>
            <person name="Goodwin L."/>
            <person name="Nolan M."/>
            <person name="Davenport K.W."/>
            <person name="Han C.S."/>
            <person name="Rubin E.M."/>
            <person name="Eisen J.A."/>
            <person name="Woyke T."/>
            <person name="Gugger M."/>
            <person name="Kerfeld C.A."/>
        </authorList>
    </citation>
    <scope>NUCLEOTIDE SEQUENCE [LARGE SCALE GENOMIC DNA]</scope>
    <source>
        <strain evidence="3">ATCC 29371 / PCC 7437</strain>
    </source>
</reference>
<protein>
    <submittedName>
        <fullName evidence="1">Uncharacterized protein</fullName>
    </submittedName>
</protein>
<evidence type="ECO:0000313" key="2">
    <source>
        <dbReference type="EMBL" id="AFZ36670.1"/>
    </source>
</evidence>
<organism evidence="1 3">
    <name type="scientific">Stanieria cyanosphaera (strain ATCC 29371 / PCC 7437)</name>
    <dbReference type="NCBI Taxonomy" id="111780"/>
    <lineage>
        <taxon>Bacteria</taxon>
        <taxon>Bacillati</taxon>
        <taxon>Cyanobacteriota</taxon>
        <taxon>Cyanophyceae</taxon>
        <taxon>Pleurocapsales</taxon>
        <taxon>Dermocarpellaceae</taxon>
        <taxon>Stanieria</taxon>
    </lineage>
</organism>
<dbReference type="KEGG" id="scs:Sta7437_2431"/>
<sequence length="59" mass="6756">MDNIGNYLIALEQAKDAIESEIALLEDVELEQDSSFSPNDLIYLTCQHLLVVYDRLLQE</sequence>
<evidence type="ECO:0000313" key="3">
    <source>
        <dbReference type="Proteomes" id="UP000010473"/>
    </source>
</evidence>